<dbReference type="AlphaFoldDB" id="A0A504XLY5"/>
<dbReference type="EMBL" id="RHLD01000016">
    <property type="protein sequence ID" value="TPP46017.1"/>
    <property type="molecule type" value="Genomic_DNA"/>
</dbReference>
<evidence type="ECO:0000313" key="1">
    <source>
        <dbReference type="EMBL" id="TPP46017.1"/>
    </source>
</evidence>
<protein>
    <submittedName>
        <fullName evidence="1">Uncharacterized protein</fullName>
    </submittedName>
</protein>
<reference evidence="2" key="1">
    <citation type="submission" date="2019-02" db="EMBL/GenBank/DDBJ databases">
        <title>FDA dAtabase for Regulatory Grade micrObial Sequences (FDA-ARGOS): Supporting development and validation of Infectious Disease Dx tests.</title>
        <authorList>
            <person name="Duncan R."/>
            <person name="Fisher C."/>
            <person name="Tallon L."/>
            <person name="Sadzewicz L."/>
            <person name="Sengamalay N."/>
            <person name="Ott S."/>
            <person name="Godinez A."/>
            <person name="Nagaraj S."/>
            <person name="Vavikolanu K."/>
            <person name="Vyas G."/>
            <person name="Nadendla S."/>
            <person name="Aluvathingal J."/>
            <person name="Sichtig H."/>
        </authorList>
    </citation>
    <scope>NUCLEOTIDE SEQUENCE [LARGE SCALE GENOMIC DNA]</scope>
    <source>
        <strain evidence="2">FDAARGOS_360</strain>
    </source>
</reference>
<organism evidence="1 2">
    <name type="scientific">Leishmania donovani</name>
    <dbReference type="NCBI Taxonomy" id="5661"/>
    <lineage>
        <taxon>Eukaryota</taxon>
        <taxon>Discoba</taxon>
        <taxon>Euglenozoa</taxon>
        <taxon>Kinetoplastea</taxon>
        <taxon>Metakinetoplastina</taxon>
        <taxon>Trypanosomatida</taxon>
        <taxon>Trypanosomatidae</taxon>
        <taxon>Leishmaniinae</taxon>
        <taxon>Leishmania</taxon>
    </lineage>
</organism>
<proteinExistence type="predicted"/>
<comment type="caution">
    <text evidence="1">The sequence shown here is derived from an EMBL/GenBank/DDBJ whole genome shotgun (WGS) entry which is preliminary data.</text>
</comment>
<sequence length="186" mass="19657">MLAARTPPRLTEPTQTRVSTKPSIVAVGCFAAAAGPRMGMGALEGGDSAAGKASNVEIDRVAQHYFAAPAMLGRETLPVLTTLTAKERALSKPMWRPTDVVKGVTASEPSPAIVSGQHRSASPSVGSWKVAAGDEVAAPITLSWPDPLGACGYRADTKNYDRSRTRFPGSFVEASMQALWHAVRRQ</sequence>
<evidence type="ECO:0000313" key="2">
    <source>
        <dbReference type="Proteomes" id="UP000318821"/>
    </source>
</evidence>
<gene>
    <name evidence="1" type="ORF">CGC20_32505</name>
</gene>
<dbReference type="Proteomes" id="UP000318821">
    <property type="component" value="Unassembled WGS sequence"/>
</dbReference>
<accession>A0A504XLY5</accession>
<name>A0A504XLY5_LEIDO</name>